<dbReference type="EMBL" id="JADYXP020000024">
    <property type="protein sequence ID" value="KAL0101447.1"/>
    <property type="molecule type" value="Genomic_DNA"/>
</dbReference>
<feature type="compositionally biased region" description="Polar residues" evidence="2">
    <location>
        <begin position="701"/>
        <end position="716"/>
    </location>
</feature>
<evidence type="ECO:0000256" key="1">
    <source>
        <dbReference type="SAM" id="Coils"/>
    </source>
</evidence>
<name>A0AAW2EE13_9HYME</name>
<feature type="compositionally biased region" description="Basic and acidic residues" evidence="2">
    <location>
        <begin position="1"/>
        <end position="20"/>
    </location>
</feature>
<keyword evidence="1" id="KW-0175">Coiled coil</keyword>
<reference evidence="3 4" key="1">
    <citation type="submission" date="2023-03" db="EMBL/GenBank/DDBJ databases">
        <title>High recombination rates correlate with genetic variation in Cardiocondyla obscurior ants.</title>
        <authorList>
            <person name="Errbii M."/>
        </authorList>
    </citation>
    <scope>NUCLEOTIDE SEQUENCE [LARGE SCALE GENOMIC DNA]</scope>
    <source>
        <strain evidence="3">Alpha-2009</strain>
        <tissue evidence="3">Whole body</tissue>
    </source>
</reference>
<feature type="region of interest" description="Disordered" evidence="2">
    <location>
        <begin position="701"/>
        <end position="721"/>
    </location>
</feature>
<feature type="compositionally biased region" description="Acidic residues" evidence="2">
    <location>
        <begin position="103"/>
        <end position="136"/>
    </location>
</feature>
<comment type="caution">
    <text evidence="3">The sequence shown here is derived from an EMBL/GenBank/DDBJ whole genome shotgun (WGS) entry which is preliminary data.</text>
</comment>
<evidence type="ECO:0000313" key="3">
    <source>
        <dbReference type="EMBL" id="KAL0101447.1"/>
    </source>
</evidence>
<feature type="region of interest" description="Disordered" evidence="2">
    <location>
        <begin position="796"/>
        <end position="820"/>
    </location>
</feature>
<accession>A0AAW2EE13</accession>
<dbReference type="Proteomes" id="UP001430953">
    <property type="component" value="Unassembled WGS sequence"/>
</dbReference>
<feature type="coiled-coil region" evidence="1">
    <location>
        <begin position="548"/>
        <end position="592"/>
    </location>
</feature>
<gene>
    <name evidence="3" type="ORF">PUN28_018942</name>
</gene>
<feature type="compositionally biased region" description="Polar residues" evidence="2">
    <location>
        <begin position="608"/>
        <end position="617"/>
    </location>
</feature>
<evidence type="ECO:0000313" key="4">
    <source>
        <dbReference type="Proteomes" id="UP001430953"/>
    </source>
</evidence>
<feature type="compositionally biased region" description="Polar residues" evidence="2">
    <location>
        <begin position="66"/>
        <end position="75"/>
    </location>
</feature>
<keyword evidence="4" id="KW-1185">Reference proteome</keyword>
<feature type="compositionally biased region" description="Low complexity" evidence="2">
    <location>
        <begin position="296"/>
        <end position="306"/>
    </location>
</feature>
<feature type="region of interest" description="Disordered" evidence="2">
    <location>
        <begin position="608"/>
        <end position="630"/>
    </location>
</feature>
<feature type="region of interest" description="Disordered" evidence="2">
    <location>
        <begin position="1"/>
        <end position="181"/>
    </location>
</feature>
<organism evidence="3 4">
    <name type="scientific">Cardiocondyla obscurior</name>
    <dbReference type="NCBI Taxonomy" id="286306"/>
    <lineage>
        <taxon>Eukaryota</taxon>
        <taxon>Metazoa</taxon>
        <taxon>Ecdysozoa</taxon>
        <taxon>Arthropoda</taxon>
        <taxon>Hexapoda</taxon>
        <taxon>Insecta</taxon>
        <taxon>Pterygota</taxon>
        <taxon>Neoptera</taxon>
        <taxon>Endopterygota</taxon>
        <taxon>Hymenoptera</taxon>
        <taxon>Apocrita</taxon>
        <taxon>Aculeata</taxon>
        <taxon>Formicoidea</taxon>
        <taxon>Formicidae</taxon>
        <taxon>Myrmicinae</taxon>
        <taxon>Cardiocondyla</taxon>
    </lineage>
</organism>
<feature type="compositionally biased region" description="Acidic residues" evidence="2">
    <location>
        <begin position="149"/>
        <end position="166"/>
    </location>
</feature>
<protein>
    <submittedName>
        <fullName evidence="3">Uncharacterized protein</fullName>
    </submittedName>
</protein>
<dbReference type="AlphaFoldDB" id="A0AAW2EE13"/>
<feature type="compositionally biased region" description="Basic and acidic residues" evidence="2">
    <location>
        <begin position="282"/>
        <end position="292"/>
    </location>
</feature>
<proteinExistence type="predicted"/>
<feature type="region of interest" description="Disordered" evidence="2">
    <location>
        <begin position="282"/>
        <end position="313"/>
    </location>
</feature>
<evidence type="ECO:0000256" key="2">
    <source>
        <dbReference type="SAM" id="MobiDB-lite"/>
    </source>
</evidence>
<sequence>MSENSEHSPDDTETETKVMEDIPNNSSKSETKLMMNQMDAALLEDEEMPTYISMSSTTRPDDSDMNAKQSENESQTMERERSASPCPSDDQEANSIYVLSSGEETDVDQPPYNDEDDEDEYGDSDDMDNLELDNEFNSERSSNMKHLMDDEDDEEEDDEDDEDEEDSPRQMHNDDEGIEDNLEIDCYDGRSDDFLLNRRLKNRDKERSLSLQDLNAYRHDMNTEYLKKKHLQRYKPNYINIPEQQSIMYSMIQEKKRSVLGKYHYVQSKVKRYIKDIKEQNRHSLKKQHVEQQQENTNYNISNSNHKNNDTEKTKPVNIKTIKDYAEKTIKELEEISETYDSNVDKMAYSAMSPQIILNGQDNKNGLELIHEESTQNEIQITSYESTQNERDLANTDSKMQKQNGTIDIKQLKLNYPEKEISHFEDAVQPQLIQNGHQGTPAVHYHLRTLSYEEYMRGSSDSSQKTGLNKNAHVIEQDPIQPETYNNSDLMDISAENDDSCPLRIESIKSIKTMSDEAKTNNEQLIFKKINECSSNTTADSSEVTALKKKLTQKTVKYNNLLDTYQKQLMENLKMKQELDELRKTLAKYEKENKPPEQKVVSIQTDAVTESVHNQPQDESESTQTSQSNNKILGNSVISLSSIEQWSSGAGNLSISMKPPEVAKTLQSDDSIILTDNTPAKKHSLSRAFITSSRILQTLSSITQGKTKPENPLTQNSKKRINVNETMDLHSEDSSQPSSSKKRKIADIITPPNFLQAFIASESATESQSKLNEMSNIDSQFKNACDSINKNINFQASSSNTNASQLGATTSTTENKTNANDDAEDNVKCFIYHENENSKDRSFLILAEEPEKDKIIHEKGRIRECGPFLLGNIEVRMSEINGTINIWGKEISQESTAEIETETSSNAKDKSCHWQKTSHARFNGSNVVCSTSRKSKNPPKFELSSAASNFSCLHSPSFNIAKASCSTDKSHADKSYSPNMFSFENCDLSKHRNEWLRCKRTQPQEKLHSCCIHNTDTSEEKCNCSLHKQKFEDNFNCSKEKCSGQEHQRSFSKNLEPNKHLYENITPEEDHVCRNDTSCHHSLHNSESCQEPHKCNKETCELLINREFNELCNHSPNILSDEEPLISLQCSETPDTRRRRLTGKRVRGILMDLIRGCGDCYNPNVSDNTSKSCMHKKDSYLRCPPEVKISPCASPEPTYSRTGQPAGRCCHAYAQRIESQLEEFRMEMEKMRSRSDAILNMLNMLHSVDTN</sequence>